<proteinExistence type="predicted"/>
<evidence type="ECO:0000313" key="6">
    <source>
        <dbReference type="Proteomes" id="UP000549394"/>
    </source>
</evidence>
<evidence type="ECO:0000256" key="1">
    <source>
        <dbReference type="SAM" id="MobiDB-lite"/>
    </source>
</evidence>
<sequence>MRKTTELIVLLILTCTSVLNSKITTHQCTTLNGISVNEGNTDYCLYIRDSNAADGSNNCAQDSTVIYPLLPSDVNNKFKNERIWTKYISTSSNIYGSIKETAESQQSTIDEDDEIGCYNDVSIAPDLPHKSPLAPIFVTKLNCKLSCLQLNVGNNNGFKYAGIQHDGVSPSCYCGNSFGKYNKAQNSFCSIACSDGSICGGNGVNFIYNATLLTWSTTEPTSDCVTASKNSPLQTDNCNIKKPFIDAKFNYHTVTKSFTEAQKFCRDSQTTLLTIKTAEDYNKLQTKISTDQVWLGYTKRIFCDSGKCITFNSNWKTITDCNAPDNQCVVLSNDGLDCANCASTNKIICKTEIDDPTTAKTTTKQPTTTQKPTTPTTKPTIKLTTITTTSKNVVLTTKKVQHTLPPAKTSTTQKIIEKTTLLTTSFISKLTSTTNKIYESTKPTQSSTTLLPNTTDPPIGESVKNSSDTFDKAIIIVIVIMVISLVVMILLACYGFVAKGLLLKSFKFSSYIIKLEESQHEANLHSSKVTDSTNALDNPKNNMEFSMKNSSTISS</sequence>
<dbReference type="InterPro" id="IPR001304">
    <property type="entry name" value="C-type_lectin-like"/>
</dbReference>
<evidence type="ECO:0000256" key="2">
    <source>
        <dbReference type="SAM" id="Phobius"/>
    </source>
</evidence>
<dbReference type="InterPro" id="IPR016187">
    <property type="entry name" value="CTDL_fold"/>
</dbReference>
<feature type="region of interest" description="Disordered" evidence="1">
    <location>
        <begin position="524"/>
        <end position="555"/>
    </location>
</feature>
<dbReference type="Proteomes" id="UP000549394">
    <property type="component" value="Unassembled WGS sequence"/>
</dbReference>
<keyword evidence="2" id="KW-1133">Transmembrane helix</keyword>
<dbReference type="AlphaFoldDB" id="A0A7I8VVM6"/>
<dbReference type="Pfam" id="PF00059">
    <property type="entry name" value="Lectin_C"/>
    <property type="match status" value="1"/>
</dbReference>
<dbReference type="Pfam" id="PF01822">
    <property type="entry name" value="WSC"/>
    <property type="match status" value="1"/>
</dbReference>
<dbReference type="PROSITE" id="PS50041">
    <property type="entry name" value="C_TYPE_LECTIN_2"/>
    <property type="match status" value="1"/>
</dbReference>
<dbReference type="InterPro" id="IPR016186">
    <property type="entry name" value="C-type_lectin-like/link_sf"/>
</dbReference>
<dbReference type="EMBL" id="CAJFCJ010000010">
    <property type="protein sequence ID" value="CAD5119506.1"/>
    <property type="molecule type" value="Genomic_DNA"/>
</dbReference>
<gene>
    <name evidence="5" type="ORF">DGYR_LOCUS7739</name>
</gene>
<name>A0A7I8VVM6_9ANNE</name>
<evidence type="ECO:0000313" key="5">
    <source>
        <dbReference type="EMBL" id="CAD5119506.1"/>
    </source>
</evidence>
<comment type="caution">
    <text evidence="5">The sequence shown here is derived from an EMBL/GenBank/DDBJ whole genome shotgun (WGS) entry which is preliminary data.</text>
</comment>
<keyword evidence="2" id="KW-0472">Membrane</keyword>
<feature type="chain" id="PRO_5029521335" evidence="3">
    <location>
        <begin position="22"/>
        <end position="555"/>
    </location>
</feature>
<organism evidence="5 6">
    <name type="scientific">Dimorphilus gyrociliatus</name>
    <dbReference type="NCBI Taxonomy" id="2664684"/>
    <lineage>
        <taxon>Eukaryota</taxon>
        <taxon>Metazoa</taxon>
        <taxon>Spiralia</taxon>
        <taxon>Lophotrochozoa</taxon>
        <taxon>Annelida</taxon>
        <taxon>Polychaeta</taxon>
        <taxon>Polychaeta incertae sedis</taxon>
        <taxon>Dinophilidae</taxon>
        <taxon>Dimorphilus</taxon>
    </lineage>
</organism>
<protein>
    <submittedName>
        <fullName evidence="5">DgyrCDS8109</fullName>
    </submittedName>
</protein>
<feature type="transmembrane region" description="Helical" evidence="2">
    <location>
        <begin position="473"/>
        <end position="497"/>
    </location>
</feature>
<feature type="signal peptide" evidence="3">
    <location>
        <begin position="1"/>
        <end position="21"/>
    </location>
</feature>
<reference evidence="5 6" key="1">
    <citation type="submission" date="2020-08" db="EMBL/GenBank/DDBJ databases">
        <authorList>
            <person name="Hejnol A."/>
        </authorList>
    </citation>
    <scope>NUCLEOTIDE SEQUENCE [LARGE SCALE GENOMIC DNA]</scope>
</reference>
<evidence type="ECO:0000256" key="3">
    <source>
        <dbReference type="SAM" id="SignalP"/>
    </source>
</evidence>
<feature type="compositionally biased region" description="Polar residues" evidence="1">
    <location>
        <begin position="443"/>
        <end position="456"/>
    </location>
</feature>
<dbReference type="InterPro" id="IPR002889">
    <property type="entry name" value="WSC_carb-bd"/>
</dbReference>
<feature type="region of interest" description="Disordered" evidence="1">
    <location>
        <begin position="358"/>
        <end position="379"/>
    </location>
</feature>
<accession>A0A7I8VVM6</accession>
<keyword evidence="3" id="KW-0732">Signal</keyword>
<evidence type="ECO:0000259" key="4">
    <source>
        <dbReference type="PROSITE" id="PS50041"/>
    </source>
</evidence>
<feature type="domain" description="C-type lectin" evidence="4">
    <location>
        <begin position="244"/>
        <end position="350"/>
    </location>
</feature>
<keyword evidence="2" id="KW-0812">Transmembrane</keyword>
<dbReference type="CDD" id="cd00037">
    <property type="entry name" value="CLECT"/>
    <property type="match status" value="1"/>
</dbReference>
<dbReference type="SUPFAM" id="SSF56436">
    <property type="entry name" value="C-type lectin-like"/>
    <property type="match status" value="1"/>
</dbReference>
<feature type="region of interest" description="Disordered" evidence="1">
    <location>
        <begin position="443"/>
        <end position="462"/>
    </location>
</feature>
<dbReference type="Gene3D" id="3.10.100.10">
    <property type="entry name" value="Mannose-Binding Protein A, subunit A"/>
    <property type="match status" value="1"/>
</dbReference>
<keyword evidence="6" id="KW-1185">Reference proteome</keyword>
<dbReference type="OrthoDB" id="6369810at2759"/>